<keyword evidence="9" id="KW-1185">Reference proteome</keyword>
<evidence type="ECO:0000313" key="8">
    <source>
        <dbReference type="EMBL" id="MCU6761431.1"/>
    </source>
</evidence>
<comment type="caution">
    <text evidence="8">The sequence shown here is derived from an EMBL/GenBank/DDBJ whole genome shotgun (WGS) entry which is preliminary data.</text>
</comment>
<dbReference type="EMBL" id="JAOQJQ010000001">
    <property type="protein sequence ID" value="MCU6761431.1"/>
    <property type="molecule type" value="Genomic_DNA"/>
</dbReference>
<dbReference type="Gene3D" id="2.60.40.10">
    <property type="entry name" value="Immunoglobulins"/>
    <property type="match status" value="2"/>
</dbReference>
<dbReference type="InterPro" id="IPR019931">
    <property type="entry name" value="LPXTG_anchor"/>
</dbReference>
<evidence type="ECO:0000256" key="1">
    <source>
        <dbReference type="ARBA" id="ARBA00022512"/>
    </source>
</evidence>
<feature type="transmembrane region" description="Helical" evidence="5">
    <location>
        <begin position="566"/>
        <end position="587"/>
    </location>
</feature>
<proteinExistence type="predicted"/>
<sequence length="592" mass="63996">MKKKWFRRLLALSAAALLSIGSLTAFAAPDDDQTNVTITPVDQAYYESLPGMNGAKDAEIQITKRISNVDGNSFENNAKPVEGVEFGITQVGIMAQMQKGSTTTMVYGIENELAKLLTGIVWDGTDSDYKYVKDYKKINEALQKMTSHQLQDYAGLRKEKTNNSGVVTFDGEDFGLYLVVETDVSDAQVDGKPVTITRTQYPYVVSAPIYNEADKTWSALVEARAKNETGTADSEKKIVYGADDLNDSKDKLVDNDNTNIGDTVVFRLTNGVIDLKHSADDADVKIEKYVIEDQLSKGLTFTNDASGMEVTDSQGAVYTYGTDYKVKDTKDEKGTQITITFTNAGLAKLTTLSKSNDTNKKVYVDYTAEVNQHAVVGTAGNPNQSRLIFAANGNAEVTTDWDGVKEYIFSLEGIKVFDDQQNDTNAAEVTFALYRDKACKQAFNVSEVTEGTPGSYVPGGTSNIIKPGTDSTFILNGFPADTTTLYLKETDTAEGYHLVKDPIEIKLTAFTNKDGDADAGWGTLTEGTVNGEDARVDAASDPAVNVAFTVNNTSGFRLPSTGGRGAAIFAVAGILIIAAGGGFYFAASRKRR</sequence>
<keyword evidence="5" id="KW-0472">Membrane</keyword>
<feature type="signal peptide" evidence="6">
    <location>
        <begin position="1"/>
        <end position="27"/>
    </location>
</feature>
<feature type="chain" id="PRO_5045721057" evidence="6">
    <location>
        <begin position="28"/>
        <end position="592"/>
    </location>
</feature>
<keyword evidence="2" id="KW-0964">Secreted</keyword>
<name>A0ABT2TID3_9FIRM</name>
<keyword evidence="5" id="KW-1133">Transmembrane helix</keyword>
<keyword evidence="5" id="KW-0812">Transmembrane</keyword>
<protein>
    <submittedName>
        <fullName evidence="8">SpaH/EbpB family LPXTG-anchored major pilin</fullName>
    </submittedName>
</protein>
<accession>A0ABT2TID3</accession>
<evidence type="ECO:0000313" key="9">
    <source>
        <dbReference type="Proteomes" id="UP001652442"/>
    </source>
</evidence>
<organism evidence="8 9">
    <name type="scientific">Brotonthovivens ammoniilytica</name>
    <dbReference type="NCBI Taxonomy" id="2981725"/>
    <lineage>
        <taxon>Bacteria</taxon>
        <taxon>Bacillati</taxon>
        <taxon>Bacillota</taxon>
        <taxon>Clostridia</taxon>
        <taxon>Lachnospirales</taxon>
        <taxon>Lachnospiraceae</taxon>
        <taxon>Brotonthovivens</taxon>
    </lineage>
</organism>
<evidence type="ECO:0000259" key="7">
    <source>
        <dbReference type="Pfam" id="PF00746"/>
    </source>
</evidence>
<dbReference type="Gene3D" id="2.60.40.740">
    <property type="match status" value="1"/>
</dbReference>
<reference evidence="8 9" key="1">
    <citation type="journal article" date="2021" name="ISME Commun">
        <title>Automated analysis of genomic sequences facilitates high-throughput and comprehensive description of bacteria.</title>
        <authorList>
            <person name="Hitch T.C.A."/>
        </authorList>
    </citation>
    <scope>NUCLEOTIDE SEQUENCE [LARGE SCALE GENOMIC DNA]</scope>
    <source>
        <strain evidence="8 9">Sanger_109</strain>
    </source>
</reference>
<dbReference type="NCBIfam" id="NF033902">
    <property type="entry name" value="iso_D2_wall_anc"/>
    <property type="match status" value="1"/>
</dbReference>
<dbReference type="InterPro" id="IPR026466">
    <property type="entry name" value="Fim_isopep_form_D2_dom"/>
</dbReference>
<evidence type="ECO:0000256" key="4">
    <source>
        <dbReference type="ARBA" id="ARBA00023088"/>
    </source>
</evidence>
<evidence type="ECO:0000256" key="3">
    <source>
        <dbReference type="ARBA" id="ARBA00022729"/>
    </source>
</evidence>
<dbReference type="RefSeq" id="WP_158424419.1">
    <property type="nucleotide sequence ID" value="NZ_JAOQJQ010000001.1"/>
</dbReference>
<evidence type="ECO:0000256" key="5">
    <source>
        <dbReference type="SAM" id="Phobius"/>
    </source>
</evidence>
<dbReference type="NCBIfam" id="TIGR04226">
    <property type="entry name" value="RrgB_K2N_iso_D2"/>
    <property type="match status" value="1"/>
</dbReference>
<evidence type="ECO:0000256" key="6">
    <source>
        <dbReference type="SAM" id="SignalP"/>
    </source>
</evidence>
<feature type="domain" description="Gram-positive cocci surface proteins LPxTG" evidence="7">
    <location>
        <begin position="552"/>
        <end position="590"/>
    </location>
</feature>
<keyword evidence="1" id="KW-0134">Cell wall</keyword>
<evidence type="ECO:0000256" key="2">
    <source>
        <dbReference type="ARBA" id="ARBA00022525"/>
    </source>
</evidence>
<dbReference type="NCBIfam" id="TIGR01167">
    <property type="entry name" value="LPXTG_anchor"/>
    <property type="match status" value="1"/>
</dbReference>
<dbReference type="Pfam" id="PF00746">
    <property type="entry name" value="Gram_pos_anchor"/>
    <property type="match status" value="1"/>
</dbReference>
<keyword evidence="4" id="KW-0572">Peptidoglycan-anchor</keyword>
<dbReference type="InterPro" id="IPR048052">
    <property type="entry name" value="FM1-like"/>
</dbReference>
<dbReference type="Proteomes" id="UP001652442">
    <property type="component" value="Unassembled WGS sequence"/>
</dbReference>
<dbReference type="InterPro" id="IPR013783">
    <property type="entry name" value="Ig-like_fold"/>
</dbReference>
<keyword evidence="3 6" id="KW-0732">Signal</keyword>
<gene>
    <name evidence="8" type="ORF">OCV88_03630</name>
</gene>